<dbReference type="PANTHER" id="PTHR42941">
    <property type="entry name" value="SLL1037 PROTEIN"/>
    <property type="match status" value="1"/>
</dbReference>
<name>A0ABN1Y5I1_9PSEU</name>
<comment type="caution">
    <text evidence="1">The sequence shown here is derived from an EMBL/GenBank/DDBJ whole genome shotgun (WGS) entry which is preliminary data.</text>
</comment>
<dbReference type="Proteomes" id="UP001501414">
    <property type="component" value="Unassembled WGS sequence"/>
</dbReference>
<keyword evidence="2" id="KW-1185">Reference proteome</keyword>
<sequence>MLLAGCGAAAPPGLPGDAMVATGNEGGVFVTIGRELARAVPVADGTVSVVRTDGSVANLVRLTGGSADVGFSLADTAEAAFGGTGPFEAPQPVCALARLYDSYVQVVVRADSGVTRFDGLRGRRIAIGSAESGSALVANRLLDAAGLVPGRDVRTVHADLAAATAALEAGGIDAMIWLGGLPTAAVADLAARVPLALVDLDGVTTALDDRYDDVYRPSTVPASVYGTPAPVRTLSITNYLMASTAMPPDEVRAWLGALFSERVAGSHREAERLNPRTAIGTGSIPLCAGAAEAYRELGRGDR</sequence>
<dbReference type="Pfam" id="PF16868">
    <property type="entry name" value="NMT1_3"/>
    <property type="match status" value="1"/>
</dbReference>
<organism evidence="1 2">
    <name type="scientific">Pseudonocardia kongjuensis</name>
    <dbReference type="NCBI Taxonomy" id="102227"/>
    <lineage>
        <taxon>Bacteria</taxon>
        <taxon>Bacillati</taxon>
        <taxon>Actinomycetota</taxon>
        <taxon>Actinomycetes</taxon>
        <taxon>Pseudonocardiales</taxon>
        <taxon>Pseudonocardiaceae</taxon>
        <taxon>Pseudonocardia</taxon>
    </lineage>
</organism>
<evidence type="ECO:0000313" key="1">
    <source>
        <dbReference type="EMBL" id="GAA1398420.1"/>
    </source>
</evidence>
<dbReference type="PANTHER" id="PTHR42941:SF1">
    <property type="entry name" value="SLL1037 PROTEIN"/>
    <property type="match status" value="1"/>
</dbReference>
<reference evidence="1 2" key="1">
    <citation type="journal article" date="2019" name="Int. J. Syst. Evol. Microbiol.">
        <title>The Global Catalogue of Microorganisms (GCM) 10K type strain sequencing project: providing services to taxonomists for standard genome sequencing and annotation.</title>
        <authorList>
            <consortium name="The Broad Institute Genomics Platform"/>
            <consortium name="The Broad Institute Genome Sequencing Center for Infectious Disease"/>
            <person name="Wu L."/>
            <person name="Ma J."/>
        </authorList>
    </citation>
    <scope>NUCLEOTIDE SEQUENCE [LARGE SCALE GENOMIC DNA]</scope>
    <source>
        <strain evidence="1 2">JCM 11896</strain>
    </source>
</reference>
<dbReference type="NCBIfam" id="TIGR02122">
    <property type="entry name" value="TRAP_TAXI"/>
    <property type="match status" value="1"/>
</dbReference>
<dbReference type="InterPro" id="IPR011852">
    <property type="entry name" value="TRAP_TAXI"/>
</dbReference>
<evidence type="ECO:0000313" key="2">
    <source>
        <dbReference type="Proteomes" id="UP001501414"/>
    </source>
</evidence>
<gene>
    <name evidence="1" type="ORF">GCM10009613_52540</name>
</gene>
<protein>
    <submittedName>
        <fullName evidence="1">TAXI family TRAP transporter solute-binding subunit</fullName>
    </submittedName>
</protein>
<dbReference type="Gene3D" id="3.40.190.10">
    <property type="entry name" value="Periplasmic binding protein-like II"/>
    <property type="match status" value="2"/>
</dbReference>
<dbReference type="SUPFAM" id="SSF53850">
    <property type="entry name" value="Periplasmic binding protein-like II"/>
    <property type="match status" value="1"/>
</dbReference>
<dbReference type="EMBL" id="BAAAJK010000039">
    <property type="protein sequence ID" value="GAA1398420.1"/>
    <property type="molecule type" value="Genomic_DNA"/>
</dbReference>
<proteinExistence type="predicted"/>
<accession>A0ABN1Y5I1</accession>